<evidence type="ECO:0000313" key="5">
    <source>
        <dbReference type="Proteomes" id="UP000037035"/>
    </source>
</evidence>
<dbReference type="Proteomes" id="UP000037035">
    <property type="component" value="Unassembled WGS sequence"/>
</dbReference>
<comment type="caution">
    <text evidence="4">The sequence shown here is derived from an EMBL/GenBank/DDBJ whole genome shotgun (WGS) entry which is preliminary data.</text>
</comment>
<evidence type="ECO:0000256" key="3">
    <source>
        <dbReference type="SAM" id="SignalP"/>
    </source>
</evidence>
<feature type="region of interest" description="Disordered" evidence="1">
    <location>
        <begin position="495"/>
        <end position="551"/>
    </location>
</feature>
<gene>
    <name evidence="4" type="ORF">VP01_1273g2</name>
</gene>
<name>A0A0L6VNX2_9BASI</name>
<evidence type="ECO:0000313" key="4">
    <source>
        <dbReference type="EMBL" id="KNZ62404.1"/>
    </source>
</evidence>
<feature type="chain" id="PRO_5005568601" evidence="3">
    <location>
        <begin position="23"/>
        <end position="619"/>
    </location>
</feature>
<dbReference type="AlphaFoldDB" id="A0A0L6VNX2"/>
<keyword evidence="2" id="KW-0472">Membrane</keyword>
<evidence type="ECO:0000256" key="1">
    <source>
        <dbReference type="SAM" id="MobiDB-lite"/>
    </source>
</evidence>
<feature type="signal peptide" evidence="3">
    <location>
        <begin position="1"/>
        <end position="22"/>
    </location>
</feature>
<protein>
    <submittedName>
        <fullName evidence="4">Putative signal peptide protein</fullName>
    </submittedName>
</protein>
<feature type="transmembrane region" description="Helical" evidence="2">
    <location>
        <begin position="121"/>
        <end position="142"/>
    </location>
</feature>
<dbReference type="VEuPathDB" id="FungiDB:VP01_1273g2"/>
<dbReference type="EMBL" id="LAVV01003043">
    <property type="protein sequence ID" value="KNZ62404.1"/>
    <property type="molecule type" value="Genomic_DNA"/>
</dbReference>
<keyword evidence="2" id="KW-1133">Transmembrane helix</keyword>
<organism evidence="4 5">
    <name type="scientific">Puccinia sorghi</name>
    <dbReference type="NCBI Taxonomy" id="27349"/>
    <lineage>
        <taxon>Eukaryota</taxon>
        <taxon>Fungi</taxon>
        <taxon>Dikarya</taxon>
        <taxon>Basidiomycota</taxon>
        <taxon>Pucciniomycotina</taxon>
        <taxon>Pucciniomycetes</taxon>
        <taxon>Pucciniales</taxon>
        <taxon>Pucciniaceae</taxon>
        <taxon>Puccinia</taxon>
    </lineage>
</organism>
<reference evidence="4 5" key="1">
    <citation type="submission" date="2015-08" db="EMBL/GenBank/DDBJ databases">
        <title>Next Generation Sequencing and Analysis of the Genome of Puccinia sorghi L Schw, the Causal Agent of Maize Common Rust.</title>
        <authorList>
            <person name="Rochi L."/>
            <person name="Burguener G."/>
            <person name="Darino M."/>
            <person name="Turjanski A."/>
            <person name="Kreff E."/>
            <person name="Dieguez M.J."/>
            <person name="Sacco F."/>
        </authorList>
    </citation>
    <scope>NUCLEOTIDE SEQUENCE [LARGE SCALE GENOMIC DNA]</scope>
    <source>
        <strain evidence="4 5">RO10H11247</strain>
    </source>
</reference>
<sequence length="619" mass="70497">MILTKALKILSFFYFCPPQLSACTMSSAAATAETHSYHLAYVSSTPSSVLFNNPCYHLGPDNIHHPTLPLFLTQIWPRAPWVAQDSQLLMMSLPLSTISGMATIPHLLMQSPATTKVQCTYNFYLIIFVHFFLKLNIPWIFIPIPFPLFQNCPKDSSPKSDIAELSLLPLPLPSLHPMHSCLLGFISSKLSIQTFKTPHPYQPKQKPPFQLFLTPACSWNNTTSWNHLSGRASNVATSLSTISYEGVSRCAPRGPLRFLLVTLILPHLGNKHEKQRILRGTPQMIEIAMGKALWVWLLSGPINDHQMKSGISLLNLFNSVSSCHLSSERSSWNCGLFSLFTINKVESEYWHVVIWPSQTASSHISCIQQEEFKKIDSEFLFWNFSANFTTSLRLMQLYWGTPQCGHYRQEIKLLRRITRVWEIPPAEDIHNKEFRSSAQNYPRSLPYKTPEISTLFKIKQLQTFKEQAKFPCHHGTDRSLEIVQIPRQYDNRAALAQQDGKGSQFSQHSLTTLTRSNQDDRSTPFDGSTIPEQLNIPRTQKKQPTDINNPPLTPSEISIYLSLLYSSITNLSSFTRYPPDQIISTNILLSQQICHSYNYETLRVPFFPFPFLSTTTTPQ</sequence>
<keyword evidence="5" id="KW-1185">Reference proteome</keyword>
<proteinExistence type="predicted"/>
<accession>A0A0L6VNX2</accession>
<feature type="compositionally biased region" description="Polar residues" evidence="1">
    <location>
        <begin position="500"/>
        <end position="516"/>
    </location>
</feature>
<keyword evidence="3" id="KW-0732">Signal</keyword>
<keyword evidence="2" id="KW-0812">Transmembrane</keyword>
<evidence type="ECO:0000256" key="2">
    <source>
        <dbReference type="SAM" id="Phobius"/>
    </source>
</evidence>